<comment type="catalytic activity">
    <reaction evidence="1">
        <text>Thiol-dependent hydrolysis of ester, thioester, amide, peptide and isopeptide bonds formed by the C-terminal Gly of ubiquitin (a 76-residue protein attached to proteins as an intracellular targeting signal).</text>
        <dbReference type="EC" id="3.4.19.12"/>
    </reaction>
</comment>
<evidence type="ECO:0000256" key="7">
    <source>
        <dbReference type="ARBA" id="ARBA00022553"/>
    </source>
</evidence>
<evidence type="ECO:0000256" key="3">
    <source>
        <dbReference type="ARBA" id="ARBA00004556"/>
    </source>
</evidence>
<evidence type="ECO:0000256" key="10">
    <source>
        <dbReference type="ARBA" id="ARBA00022786"/>
    </source>
</evidence>
<reference evidence="16 17" key="1">
    <citation type="submission" date="2015-09" db="EMBL/GenBank/DDBJ databases">
        <title>Draft genome of the scarab beetle Oryctes borbonicus.</title>
        <authorList>
            <person name="Meyer J.M."/>
            <person name="Markov G.V."/>
            <person name="Baskaran P."/>
            <person name="Herrmann M."/>
            <person name="Sommer R.J."/>
            <person name="Roedelsperger C."/>
        </authorList>
    </citation>
    <scope>NUCLEOTIDE SEQUENCE [LARGE SCALE GENOMIC DNA]</scope>
    <source>
        <strain evidence="16">OB123</strain>
        <tissue evidence="16">Whole animal</tissue>
    </source>
</reference>
<dbReference type="GO" id="GO:0048471">
    <property type="term" value="C:perinuclear region of cytoplasm"/>
    <property type="evidence" value="ECO:0007669"/>
    <property type="project" value="UniProtKB-SubCell"/>
</dbReference>
<dbReference type="Pfam" id="PF00443">
    <property type="entry name" value="UCH"/>
    <property type="match status" value="1"/>
</dbReference>
<organism evidence="16 17">
    <name type="scientific">Oryctes borbonicus</name>
    <dbReference type="NCBI Taxonomy" id="1629725"/>
    <lineage>
        <taxon>Eukaryota</taxon>
        <taxon>Metazoa</taxon>
        <taxon>Ecdysozoa</taxon>
        <taxon>Arthropoda</taxon>
        <taxon>Hexapoda</taxon>
        <taxon>Insecta</taxon>
        <taxon>Pterygota</taxon>
        <taxon>Neoptera</taxon>
        <taxon>Endopterygota</taxon>
        <taxon>Coleoptera</taxon>
        <taxon>Polyphaga</taxon>
        <taxon>Scarabaeiformia</taxon>
        <taxon>Scarabaeidae</taxon>
        <taxon>Dynastinae</taxon>
        <taxon>Oryctes</taxon>
    </lineage>
</organism>
<dbReference type="OrthoDB" id="6287070at2759"/>
<dbReference type="GO" id="GO:0016579">
    <property type="term" value="P:protein deubiquitination"/>
    <property type="evidence" value="ECO:0007669"/>
    <property type="project" value="InterPro"/>
</dbReference>
<keyword evidence="10" id="KW-0833">Ubl conjugation pathway</keyword>
<dbReference type="InterPro" id="IPR038765">
    <property type="entry name" value="Papain-like_cys_pep_sf"/>
</dbReference>
<evidence type="ECO:0000256" key="14">
    <source>
        <dbReference type="SAM" id="MobiDB-lite"/>
    </source>
</evidence>
<dbReference type="PANTHER" id="PTHR11830">
    <property type="entry name" value="40S RIBOSOMAL PROTEIN S3A"/>
    <property type="match status" value="1"/>
</dbReference>
<dbReference type="InterPro" id="IPR036859">
    <property type="entry name" value="CAP-Gly_dom_sf"/>
</dbReference>
<evidence type="ECO:0000256" key="13">
    <source>
        <dbReference type="ARBA" id="ARBA00022833"/>
    </source>
</evidence>
<dbReference type="GO" id="GO:0046872">
    <property type="term" value="F:metal ion binding"/>
    <property type="evidence" value="ECO:0007669"/>
    <property type="project" value="UniProtKB-KW"/>
</dbReference>
<feature type="domain" description="USP" evidence="15">
    <location>
        <begin position="559"/>
        <end position="916"/>
    </location>
</feature>
<evidence type="ECO:0000259" key="15">
    <source>
        <dbReference type="PROSITE" id="PS50235"/>
    </source>
</evidence>
<dbReference type="InterPro" id="IPR000938">
    <property type="entry name" value="CAP-Gly_domain"/>
</dbReference>
<dbReference type="GO" id="GO:0004843">
    <property type="term" value="F:cysteine-type deubiquitinase activity"/>
    <property type="evidence" value="ECO:0007669"/>
    <property type="project" value="UniProtKB-EC"/>
</dbReference>
<dbReference type="SUPFAM" id="SSF54001">
    <property type="entry name" value="Cysteine proteinases"/>
    <property type="match status" value="1"/>
</dbReference>
<gene>
    <name evidence="16" type="ORF">AMK59_5918</name>
</gene>
<evidence type="ECO:0000256" key="8">
    <source>
        <dbReference type="ARBA" id="ARBA00022670"/>
    </source>
</evidence>
<evidence type="ECO:0000256" key="1">
    <source>
        <dbReference type="ARBA" id="ARBA00000707"/>
    </source>
</evidence>
<dbReference type="AlphaFoldDB" id="A0A0T6B105"/>
<evidence type="ECO:0000256" key="4">
    <source>
        <dbReference type="ARBA" id="ARBA00009085"/>
    </source>
</evidence>
<dbReference type="SUPFAM" id="SSF74924">
    <property type="entry name" value="Cap-Gly domain"/>
    <property type="match status" value="2"/>
</dbReference>
<dbReference type="Proteomes" id="UP000051574">
    <property type="component" value="Unassembled WGS sequence"/>
</dbReference>
<evidence type="ECO:0000256" key="11">
    <source>
        <dbReference type="ARBA" id="ARBA00022801"/>
    </source>
</evidence>
<dbReference type="Pfam" id="PF01302">
    <property type="entry name" value="CAP_GLY"/>
    <property type="match status" value="2"/>
</dbReference>
<keyword evidence="6" id="KW-0963">Cytoplasm</keyword>
<feature type="region of interest" description="Disordered" evidence="14">
    <location>
        <begin position="314"/>
        <end position="349"/>
    </location>
</feature>
<keyword evidence="11" id="KW-0378">Hydrolase</keyword>
<evidence type="ECO:0000256" key="9">
    <source>
        <dbReference type="ARBA" id="ARBA00022723"/>
    </source>
</evidence>
<protein>
    <recommendedName>
        <fullName evidence="5">ubiquitinyl hydrolase 1</fullName>
        <ecNumber evidence="5">3.4.19.12</ecNumber>
    </recommendedName>
</protein>
<dbReference type="InterPro" id="IPR028889">
    <property type="entry name" value="USP"/>
</dbReference>
<keyword evidence="9" id="KW-0479">Metal-binding</keyword>
<comment type="similarity">
    <text evidence="4">Belongs to the peptidase C19 family.</text>
</comment>
<evidence type="ECO:0000256" key="12">
    <source>
        <dbReference type="ARBA" id="ARBA00022807"/>
    </source>
</evidence>
<name>A0A0T6B105_9SCAR</name>
<dbReference type="GO" id="GO:0006508">
    <property type="term" value="P:proteolysis"/>
    <property type="evidence" value="ECO:0007669"/>
    <property type="project" value="UniProtKB-KW"/>
</dbReference>
<comment type="subcellular location">
    <subcellularLocation>
        <location evidence="2">Cytoplasm</location>
        <location evidence="2">Cytoskeleton</location>
        <location evidence="2">Microtubule organizing center</location>
        <location evidence="2">Centrosome</location>
    </subcellularLocation>
    <subcellularLocation>
        <location evidence="3">Cytoplasm</location>
        <location evidence="3">Perinuclear region</location>
    </subcellularLocation>
</comment>
<evidence type="ECO:0000313" key="17">
    <source>
        <dbReference type="Proteomes" id="UP000051574"/>
    </source>
</evidence>
<keyword evidence="12" id="KW-0788">Thiol protease</keyword>
<evidence type="ECO:0000313" key="16">
    <source>
        <dbReference type="EMBL" id="KRT81017.1"/>
    </source>
</evidence>
<feature type="compositionally biased region" description="Polar residues" evidence="14">
    <location>
        <begin position="330"/>
        <end position="339"/>
    </location>
</feature>
<evidence type="ECO:0000256" key="5">
    <source>
        <dbReference type="ARBA" id="ARBA00012759"/>
    </source>
</evidence>
<accession>A0A0T6B105</accession>
<evidence type="ECO:0000256" key="2">
    <source>
        <dbReference type="ARBA" id="ARBA00004300"/>
    </source>
</evidence>
<evidence type="ECO:0000256" key="6">
    <source>
        <dbReference type="ARBA" id="ARBA00022490"/>
    </source>
</evidence>
<proteinExistence type="inferred from homology"/>
<dbReference type="Gene3D" id="2.30.30.190">
    <property type="entry name" value="CAP Gly-rich-like domain"/>
    <property type="match status" value="2"/>
</dbReference>
<dbReference type="InterPro" id="IPR001394">
    <property type="entry name" value="Peptidase_C19_UCH"/>
</dbReference>
<dbReference type="EC" id="3.4.19.12" evidence="5"/>
<keyword evidence="7" id="KW-0597">Phosphoprotein</keyword>
<dbReference type="PROSITE" id="PS50235">
    <property type="entry name" value="USP_3"/>
    <property type="match status" value="1"/>
</dbReference>
<comment type="caution">
    <text evidence="16">The sequence shown here is derived from an EMBL/GenBank/DDBJ whole genome shotgun (WGS) entry which is preliminary data.</text>
</comment>
<keyword evidence="8" id="KW-0645">Protease</keyword>
<dbReference type="GO" id="GO:0005813">
    <property type="term" value="C:centrosome"/>
    <property type="evidence" value="ECO:0007669"/>
    <property type="project" value="UniProtKB-SubCell"/>
</dbReference>
<keyword evidence="17" id="KW-1185">Reference proteome</keyword>
<dbReference type="EMBL" id="LJIG01016299">
    <property type="protein sequence ID" value="KRT81017.1"/>
    <property type="molecule type" value="Genomic_DNA"/>
</dbReference>
<keyword evidence="13" id="KW-0862">Zinc</keyword>
<dbReference type="Gene3D" id="3.90.70.10">
    <property type="entry name" value="Cysteine proteinases"/>
    <property type="match status" value="1"/>
</dbReference>
<dbReference type="FunFam" id="3.90.70.10:FF:000009">
    <property type="entry name" value="Putative ubiquitin carboxyl-terminal hydrolase CYLD"/>
    <property type="match status" value="1"/>
</dbReference>
<dbReference type="FunFam" id="2.30.30.190:FF:000020">
    <property type="entry name" value="Cylindromatosis, isoform D"/>
    <property type="match status" value="1"/>
</dbReference>
<sequence>MNPKYEYGIITENVVLNEQNKHDSLNHQKTILLGQIVKIDAVLKASYGIRLLKDGESWDVITYTCPANILISVDEKLWPFLASVVSPQERVKLVRSKARCQKLLQIKEQALVGVELPSNVCLGTVKFIGNVKGLGKCFGIQLHEKQQNNQCNGFYAGVQYFKCPAGQGIFTTIDKLVVARDYTSEPSTKKGPQSELEASVERNLSNFTENYRAKDDASKNNISNRTSSNFRTSHSMQSIYDVKNHVSINTTNDFDHNSILQPEKTHLIKDAGKVAIYQKKSEVDLKDVIGNIWTDRVETVKPNFYAHLKRENDITDSPTSLDMHSHLNEKPNSSSSIKNANGIIKSPRNKSSNLISHLVNGSKTLPKKTKYNIERSSLNKDKNIFLSTKSINISPKLSEQEEKVHNAPSTSHSTNSIPLYYDPEPGMTNDLTIGSLVEVNNDVSEEPLYGVIRWMGVEGKSKFVMVGVELEEEQSHLPLTLTDGVYNGYRFFNCASNRALFVPLEQCQHDSRFADGVPAPLHSITEKAFGMECPVVQGCVAPLIMSTEEDVEAVCGKFRGIQGHHNSCYLDATLFAMFTYTSVFDSLLYRPKSDNDIPLYEEVQRVLREEIVNPLRKNLFVRADRVMNLRKLLDQLSSVSGLTSEEKDPEEFLNSLLAQILKAEPFLKLNSGQEAYHYQLFVEKDDELKLPTVQQLFEQSFLTSDIKLKEVPSCLIIQMPRFGKNYKMYPRILPSQLLDVTDVIENSPRQCAVCGRIAMWECRECFGECGVGLESIAFCQPCLKTVHSHNRRTGHSPKHLTVCHDYRIMEEHCSPPRLFMELFAVVCIETSHYVAFVKCGAGHEAPWCFFDSMADRKGERNGYNIPEMVACPDVSKWLSDEQICRQLHESSPHDRHLPEHARRLLCDAYIYFHTTD</sequence>
<dbReference type="SMART" id="SM01052">
    <property type="entry name" value="CAP_GLY"/>
    <property type="match status" value="2"/>
</dbReference>